<name>A0ACB7ZQK0_9AGAM</name>
<accession>A0ACB7ZQK0</accession>
<dbReference type="Proteomes" id="UP000790377">
    <property type="component" value="Unassembled WGS sequence"/>
</dbReference>
<dbReference type="EMBL" id="MU269134">
    <property type="protein sequence ID" value="KAH7903196.1"/>
    <property type="molecule type" value="Genomic_DNA"/>
</dbReference>
<evidence type="ECO:0000313" key="2">
    <source>
        <dbReference type="Proteomes" id="UP000790377"/>
    </source>
</evidence>
<gene>
    <name evidence="1" type="ORF">BJ138DRAFT_1120618</name>
</gene>
<keyword evidence="2" id="KW-1185">Reference proteome</keyword>
<reference evidence="1" key="1">
    <citation type="journal article" date="2021" name="New Phytol.">
        <title>Evolutionary innovations through gain and loss of genes in the ectomycorrhizal Boletales.</title>
        <authorList>
            <person name="Wu G."/>
            <person name="Miyauchi S."/>
            <person name="Morin E."/>
            <person name="Kuo A."/>
            <person name="Drula E."/>
            <person name="Varga T."/>
            <person name="Kohler A."/>
            <person name="Feng B."/>
            <person name="Cao Y."/>
            <person name="Lipzen A."/>
            <person name="Daum C."/>
            <person name="Hundley H."/>
            <person name="Pangilinan J."/>
            <person name="Johnson J."/>
            <person name="Barry K."/>
            <person name="LaButti K."/>
            <person name="Ng V."/>
            <person name="Ahrendt S."/>
            <person name="Min B."/>
            <person name="Choi I.G."/>
            <person name="Park H."/>
            <person name="Plett J.M."/>
            <person name="Magnuson J."/>
            <person name="Spatafora J.W."/>
            <person name="Nagy L.G."/>
            <person name="Henrissat B."/>
            <person name="Grigoriev I.V."/>
            <person name="Yang Z.L."/>
            <person name="Xu J."/>
            <person name="Martin F.M."/>
        </authorList>
    </citation>
    <scope>NUCLEOTIDE SEQUENCE</scope>
    <source>
        <strain evidence="1">ATCC 28755</strain>
    </source>
</reference>
<protein>
    <submittedName>
        <fullName evidence="1">Uncharacterized protein</fullName>
    </submittedName>
</protein>
<evidence type="ECO:0000313" key="1">
    <source>
        <dbReference type="EMBL" id="KAH7903196.1"/>
    </source>
</evidence>
<sequence length="189" mass="21358">MIFVGYELGSKGYKFWDKEKRTIVLSRDVTFNEKVFQNKEAPVKAPNRNVPPPPNGEIYIPEEHNHQPQAQPDEPDEEPERPESDAGSEPPHDNHDAGDAPPHEGPDAGNAPPQAHPHHPPPLRPNPFEYNPDHCHGVAHRSVSRDRILEKRDAITDWLNGPSTHLCTILMLDLMWIVVTHQKCLVART</sequence>
<proteinExistence type="predicted"/>
<comment type="caution">
    <text evidence="1">The sequence shown here is derived from an EMBL/GenBank/DDBJ whole genome shotgun (WGS) entry which is preliminary data.</text>
</comment>
<organism evidence="1 2">
    <name type="scientific">Hygrophoropsis aurantiaca</name>
    <dbReference type="NCBI Taxonomy" id="72124"/>
    <lineage>
        <taxon>Eukaryota</taxon>
        <taxon>Fungi</taxon>
        <taxon>Dikarya</taxon>
        <taxon>Basidiomycota</taxon>
        <taxon>Agaricomycotina</taxon>
        <taxon>Agaricomycetes</taxon>
        <taxon>Agaricomycetidae</taxon>
        <taxon>Boletales</taxon>
        <taxon>Coniophorineae</taxon>
        <taxon>Hygrophoropsidaceae</taxon>
        <taxon>Hygrophoropsis</taxon>
    </lineage>
</organism>